<feature type="transmembrane region" description="Helical" evidence="1">
    <location>
        <begin position="102"/>
        <end position="133"/>
    </location>
</feature>
<keyword evidence="1" id="KW-0472">Membrane</keyword>
<dbReference type="EMBL" id="JBDJPC010000003">
    <property type="protein sequence ID" value="KAL1509315.1"/>
    <property type="molecule type" value="Genomic_DNA"/>
</dbReference>
<feature type="transmembrane region" description="Helical" evidence="1">
    <location>
        <begin position="59"/>
        <end position="76"/>
    </location>
</feature>
<proteinExistence type="predicted"/>
<evidence type="ECO:0000256" key="1">
    <source>
        <dbReference type="SAM" id="Phobius"/>
    </source>
</evidence>
<dbReference type="PANTHER" id="PTHR33444:SF2">
    <property type="entry name" value="MARVEL DOMAIN-CONTAINING PROTEIN"/>
    <property type="match status" value="1"/>
</dbReference>
<comment type="caution">
    <text evidence="2">The sequence shown here is derived from an EMBL/GenBank/DDBJ whole genome shotgun (WGS) entry which is preliminary data.</text>
</comment>
<reference evidence="2 3" key="1">
    <citation type="submission" date="2024-05" db="EMBL/GenBank/DDBJ databases">
        <title>Genetic variation in Jamaican populations of the coffee berry borer (Hypothenemus hampei).</title>
        <authorList>
            <person name="Errbii M."/>
            <person name="Myrie A."/>
        </authorList>
    </citation>
    <scope>NUCLEOTIDE SEQUENCE [LARGE SCALE GENOMIC DNA]</scope>
    <source>
        <strain evidence="2">JA-Hopewell-2020-01-JO</strain>
        <tissue evidence="2">Whole body</tissue>
    </source>
</reference>
<dbReference type="Proteomes" id="UP001566132">
    <property type="component" value="Unassembled WGS sequence"/>
</dbReference>
<evidence type="ECO:0000313" key="2">
    <source>
        <dbReference type="EMBL" id="KAL1509315.1"/>
    </source>
</evidence>
<accession>A0ABD1F5U7</accession>
<keyword evidence="1" id="KW-0812">Transmembrane</keyword>
<dbReference type="AlphaFoldDB" id="A0ABD1F5U7"/>
<evidence type="ECO:0000313" key="3">
    <source>
        <dbReference type="Proteomes" id="UP001566132"/>
    </source>
</evidence>
<organism evidence="2 3">
    <name type="scientific">Hypothenemus hampei</name>
    <name type="common">Coffee berry borer</name>
    <dbReference type="NCBI Taxonomy" id="57062"/>
    <lineage>
        <taxon>Eukaryota</taxon>
        <taxon>Metazoa</taxon>
        <taxon>Ecdysozoa</taxon>
        <taxon>Arthropoda</taxon>
        <taxon>Hexapoda</taxon>
        <taxon>Insecta</taxon>
        <taxon>Pterygota</taxon>
        <taxon>Neoptera</taxon>
        <taxon>Endopterygota</taxon>
        <taxon>Coleoptera</taxon>
        <taxon>Polyphaga</taxon>
        <taxon>Cucujiformia</taxon>
        <taxon>Curculionidae</taxon>
        <taxon>Scolytinae</taxon>
        <taxon>Hypothenemus</taxon>
    </lineage>
</organism>
<keyword evidence="3" id="KW-1185">Reference proteome</keyword>
<protein>
    <submittedName>
        <fullName evidence="2">Uncharacterized protein</fullName>
    </submittedName>
</protein>
<keyword evidence="1" id="KW-1133">Transmembrane helix</keyword>
<dbReference type="InterPro" id="IPR040350">
    <property type="entry name" value="TMEM272"/>
</dbReference>
<sequence>MVYIGIWGMHKCTIETIPFFLIATGGIGFFSKSSTLAQPPITHYMVDIWWKYIRKAETALYFIEIVLLLFGSFWVFKEFKPHFIPSADPSILYCDKTVYYFAFYYLVAIYFVFGIVIIWYYLVLCCIYAMLLLEHRNT</sequence>
<dbReference type="PANTHER" id="PTHR33444">
    <property type="entry name" value="SI:DKEY-19B23.12-RELATED"/>
    <property type="match status" value="1"/>
</dbReference>
<name>A0ABD1F5U7_HYPHA</name>
<gene>
    <name evidence="2" type="ORF">ABEB36_004077</name>
</gene>